<dbReference type="PANTHER" id="PTHR34236">
    <property type="entry name" value="DIMETHYL SULFOXIDE REDUCTASE TRANSCRIPTIONAL ACTIVATOR"/>
    <property type="match status" value="1"/>
</dbReference>
<dbReference type="Proteomes" id="UP000656367">
    <property type="component" value="Unassembled WGS sequence"/>
</dbReference>
<accession>A0A830FBD9</accession>
<reference evidence="4" key="2">
    <citation type="submission" date="2020-09" db="EMBL/GenBank/DDBJ databases">
        <authorList>
            <person name="Sun Q."/>
            <person name="Ohkuma M."/>
        </authorList>
    </citation>
    <scope>NUCLEOTIDE SEQUENCE</scope>
    <source>
        <strain evidence="4">JCM 15759</strain>
    </source>
</reference>
<keyword evidence="1" id="KW-0805">Transcription regulation</keyword>
<dbReference type="Pfam" id="PF04967">
    <property type="entry name" value="HTH_10"/>
    <property type="match status" value="1"/>
</dbReference>
<gene>
    <name evidence="4" type="ORF">GCM10009006_11310</name>
</gene>
<dbReference type="InterPro" id="IPR007050">
    <property type="entry name" value="HTH_bacterioopsin"/>
</dbReference>
<evidence type="ECO:0000256" key="2">
    <source>
        <dbReference type="ARBA" id="ARBA00023163"/>
    </source>
</evidence>
<comment type="caution">
    <text evidence="4">The sequence shown here is derived from an EMBL/GenBank/DDBJ whole genome shotgun (WGS) entry which is preliminary data.</text>
</comment>
<organism evidence="4 5">
    <name type="scientific">Haloarcula argentinensis</name>
    <dbReference type="NCBI Taxonomy" id="43776"/>
    <lineage>
        <taxon>Archaea</taxon>
        <taxon>Methanobacteriati</taxon>
        <taxon>Methanobacteriota</taxon>
        <taxon>Stenosarchaea group</taxon>
        <taxon>Halobacteria</taxon>
        <taxon>Halobacteriales</taxon>
        <taxon>Haloarculaceae</taxon>
        <taxon>Haloarcula</taxon>
    </lineage>
</organism>
<dbReference type="EMBL" id="BMON01000001">
    <property type="protein sequence ID" value="GGM31540.1"/>
    <property type="molecule type" value="Genomic_DNA"/>
</dbReference>
<evidence type="ECO:0000313" key="5">
    <source>
        <dbReference type="Proteomes" id="UP000656367"/>
    </source>
</evidence>
<feature type="domain" description="HTH bat-type" evidence="3">
    <location>
        <begin position="167"/>
        <end position="218"/>
    </location>
</feature>
<evidence type="ECO:0000256" key="1">
    <source>
        <dbReference type="ARBA" id="ARBA00023015"/>
    </source>
</evidence>
<evidence type="ECO:0000259" key="3">
    <source>
        <dbReference type="Pfam" id="PF04967"/>
    </source>
</evidence>
<evidence type="ECO:0000313" key="4">
    <source>
        <dbReference type="EMBL" id="GGM31540.1"/>
    </source>
</evidence>
<dbReference type="AlphaFoldDB" id="A0A830FBD9"/>
<proteinExistence type="predicted"/>
<keyword evidence="2" id="KW-0804">Transcription</keyword>
<name>A0A830FBD9_HALAR</name>
<sequence>MFGITAAEVGRIYSDTPMPHAELTLTIPDEIWIGDISRAYDDATFRILSALPGEDSGVGLAEITSDDLPAVLRDIENRESVTTLEILSHRDDSALVQFETSMPLLLFPVQGSGVPLEMPFTLSDGEAVWEISAPQERLSELGEQLEEFGIAFSVDRIQQHLETEQVLTESQLELVQEAIDAGYYDTPRECSLTELADRVGIAKSTCSETLHRAEEQILKQFVSDHPAR</sequence>
<protein>
    <recommendedName>
        <fullName evidence="3">HTH bat-type domain-containing protein</fullName>
    </recommendedName>
</protein>
<dbReference type="PANTHER" id="PTHR34236:SF1">
    <property type="entry name" value="DIMETHYL SULFOXIDE REDUCTASE TRANSCRIPTIONAL ACTIVATOR"/>
    <property type="match status" value="1"/>
</dbReference>
<reference evidence="4" key="1">
    <citation type="journal article" date="2014" name="Int. J. Syst. Evol. Microbiol.">
        <title>Complete genome sequence of Corynebacterium casei LMG S-19264T (=DSM 44701T), isolated from a smear-ripened cheese.</title>
        <authorList>
            <consortium name="US DOE Joint Genome Institute (JGI-PGF)"/>
            <person name="Walter F."/>
            <person name="Albersmeier A."/>
            <person name="Kalinowski J."/>
            <person name="Ruckert C."/>
        </authorList>
    </citation>
    <scope>NUCLEOTIDE SEQUENCE</scope>
    <source>
        <strain evidence="4">JCM 15759</strain>
    </source>
</reference>